<dbReference type="GO" id="GO:0005886">
    <property type="term" value="C:plasma membrane"/>
    <property type="evidence" value="ECO:0007669"/>
    <property type="project" value="TreeGrafter"/>
</dbReference>
<comment type="similarity">
    <text evidence="3">In the N-terminal section; belongs to the phytochrome family.</text>
</comment>
<protein>
    <recommendedName>
        <fullName evidence="13">Circadian input-output histidine kinase CikA</fullName>
        <ecNumber evidence="4">2.7.13.3</ecNumber>
    </recommendedName>
</protein>
<dbReference type="AlphaFoldDB" id="A0A6M0RNG1"/>
<accession>A0A6M0RNG1</accession>
<dbReference type="FunFam" id="3.30.565.10:FF:000010">
    <property type="entry name" value="Sensor histidine kinase RcsC"/>
    <property type="match status" value="1"/>
</dbReference>
<dbReference type="GO" id="GO:0009927">
    <property type="term" value="F:histidine phosphotransfer kinase activity"/>
    <property type="evidence" value="ECO:0007669"/>
    <property type="project" value="TreeGrafter"/>
</dbReference>
<dbReference type="Gene3D" id="6.10.340.10">
    <property type="match status" value="1"/>
</dbReference>
<evidence type="ECO:0000256" key="2">
    <source>
        <dbReference type="ARBA" id="ARBA00004370"/>
    </source>
</evidence>
<dbReference type="InterPro" id="IPR036097">
    <property type="entry name" value="HisK_dim/P_sf"/>
</dbReference>
<dbReference type="Pfam" id="PF11845">
    <property type="entry name" value="Tll0287-like"/>
    <property type="match status" value="1"/>
</dbReference>
<gene>
    <name evidence="16" type="ORF">DXZ20_17415</name>
</gene>
<dbReference type="SUPFAM" id="SSF52172">
    <property type="entry name" value="CheY-like"/>
    <property type="match status" value="1"/>
</dbReference>
<dbReference type="EMBL" id="QXHD01000004">
    <property type="protein sequence ID" value="NEZ57420.1"/>
    <property type="molecule type" value="Genomic_DNA"/>
</dbReference>
<evidence type="ECO:0000256" key="14">
    <source>
        <dbReference type="SAM" id="Phobius"/>
    </source>
</evidence>
<dbReference type="GO" id="GO:0005524">
    <property type="term" value="F:ATP binding"/>
    <property type="evidence" value="ECO:0007669"/>
    <property type="project" value="UniProtKB-KW"/>
</dbReference>
<keyword evidence="9" id="KW-0067">ATP-binding</keyword>
<evidence type="ECO:0000313" key="16">
    <source>
        <dbReference type="EMBL" id="NEZ57420.1"/>
    </source>
</evidence>
<evidence type="ECO:0000256" key="7">
    <source>
        <dbReference type="ARBA" id="ARBA00022741"/>
    </source>
</evidence>
<dbReference type="CDD" id="cd00082">
    <property type="entry name" value="HisKA"/>
    <property type="match status" value="1"/>
</dbReference>
<dbReference type="SMART" id="SM00388">
    <property type="entry name" value="HisKA"/>
    <property type="match status" value="1"/>
</dbReference>
<evidence type="ECO:0000256" key="1">
    <source>
        <dbReference type="ARBA" id="ARBA00000085"/>
    </source>
</evidence>
<feature type="transmembrane region" description="Helical" evidence="14">
    <location>
        <begin position="219"/>
        <end position="242"/>
    </location>
</feature>
<dbReference type="Gene3D" id="3.30.565.10">
    <property type="entry name" value="Histidine kinase-like ATPase, C-terminal domain"/>
    <property type="match status" value="1"/>
</dbReference>
<dbReference type="GO" id="GO:0000155">
    <property type="term" value="F:phosphorelay sensor kinase activity"/>
    <property type="evidence" value="ECO:0007669"/>
    <property type="project" value="InterPro"/>
</dbReference>
<dbReference type="Gene3D" id="3.40.50.2300">
    <property type="match status" value="1"/>
</dbReference>
<dbReference type="CDD" id="cd16922">
    <property type="entry name" value="HATPase_EvgS-ArcB-TorS-like"/>
    <property type="match status" value="1"/>
</dbReference>
<dbReference type="InterPro" id="IPR004358">
    <property type="entry name" value="Sig_transdc_His_kin-like_C"/>
</dbReference>
<feature type="transmembrane region" description="Helical" evidence="14">
    <location>
        <begin position="20"/>
        <end position="37"/>
    </location>
</feature>
<dbReference type="InterPro" id="IPR003661">
    <property type="entry name" value="HisK_dim/P_dom"/>
</dbReference>
<keyword evidence="12" id="KW-0131">Cell cycle</keyword>
<dbReference type="PRINTS" id="PR00344">
    <property type="entry name" value="BCTRLSENSOR"/>
</dbReference>
<evidence type="ECO:0000256" key="9">
    <source>
        <dbReference type="ARBA" id="ARBA00022840"/>
    </source>
</evidence>
<dbReference type="PANTHER" id="PTHR43047:SF72">
    <property type="entry name" value="OSMOSENSING HISTIDINE PROTEIN KINASE SLN1"/>
    <property type="match status" value="1"/>
</dbReference>
<dbReference type="SUPFAM" id="SSF47384">
    <property type="entry name" value="Homodimeric domain of signal transducing histidine kinase"/>
    <property type="match status" value="1"/>
</dbReference>
<evidence type="ECO:0000256" key="6">
    <source>
        <dbReference type="ARBA" id="ARBA00022679"/>
    </source>
</evidence>
<keyword evidence="7" id="KW-0547">Nucleotide-binding</keyword>
<dbReference type="Gene3D" id="1.10.287.130">
    <property type="match status" value="1"/>
</dbReference>
<evidence type="ECO:0000256" key="11">
    <source>
        <dbReference type="ARBA" id="ARBA00023136"/>
    </source>
</evidence>
<evidence type="ECO:0000256" key="10">
    <source>
        <dbReference type="ARBA" id="ARBA00023012"/>
    </source>
</evidence>
<comment type="subcellular location">
    <subcellularLocation>
        <location evidence="2">Membrane</location>
    </subcellularLocation>
</comment>
<dbReference type="SMART" id="SM00387">
    <property type="entry name" value="HATPase_c"/>
    <property type="match status" value="1"/>
</dbReference>
<comment type="catalytic activity">
    <reaction evidence="1">
        <text>ATP + protein L-histidine = ADP + protein N-phospho-L-histidine.</text>
        <dbReference type="EC" id="2.7.13.3"/>
    </reaction>
</comment>
<keyword evidence="11 14" id="KW-0472">Membrane</keyword>
<name>A0A6M0RNG1_9CYAN</name>
<evidence type="ECO:0000256" key="12">
    <source>
        <dbReference type="ARBA" id="ARBA00023306"/>
    </source>
</evidence>
<evidence type="ECO:0000313" key="17">
    <source>
        <dbReference type="Proteomes" id="UP000481033"/>
    </source>
</evidence>
<keyword evidence="6" id="KW-0808">Transferase</keyword>
<dbReference type="Proteomes" id="UP000481033">
    <property type="component" value="Unassembled WGS sequence"/>
</dbReference>
<dbReference type="Pfam" id="PF02518">
    <property type="entry name" value="HATPase_c"/>
    <property type="match status" value="1"/>
</dbReference>
<dbReference type="RefSeq" id="WP_163699504.1">
    <property type="nucleotide sequence ID" value="NZ_QXHD01000004.1"/>
</dbReference>
<keyword evidence="10" id="KW-0902">Two-component regulatory system</keyword>
<proteinExistence type="inferred from homology"/>
<dbReference type="Pfam" id="PF00512">
    <property type="entry name" value="HisKA"/>
    <property type="match status" value="1"/>
</dbReference>
<sequence>MRSQRRLSSLGNQFTRMLTIIFFVGIIASGLILSAAMRQKAEGEIVHRAEILIQTMNAVRNYTSAQVRPHLADELAEATEFIPETVPAYSAREVFEGFRAANEYEDFLYKEATLNPTNPRDQADEFETQVVNQFRENSKLEELKGYRRMEGKKLLYISRPLTIEKESCLECHGIPSDAPPSMRQTYGTENGYGWKLGETVAAQTIYVPSSQVFIEGNQYLLLAVAIFTGVFAVVIGVINHLLRKTVISPLGQLNKLIRDISLGQRVTLPTNSDGTTSLSSLTSRTDEPGQLARAFEHMANEVVLREQSLSHAKESAEASTQAKSEFLANMSHELRTPLNAIIGYSEMLAEEAEDLSVEDAQTDLYRIQDAGKQLLTLINSVLDLSKIESGRMELFIEEFSISFLVEQVADVLNPLIQKKGNKLIVHQGANVDVISADHSKVYQSLLNLLSNANKFTQDGTIALTVKSSMEGDQPWIDFIVTDTGIGMTSEQQKKVFEAFAQADSSTTRQFGGTGLGLTITKQFANMMGGDITVESQSDRGSQFTLRLPQVVQGNRQPIQEEQPWLLVLQAREKNEEVITRMLQQETWLVKCIDNSADALTLAQVDKPPTLILIDLSLESDAIQCIKSLRQTSAFEEIPIIAIANSVIETEISIQIANDVQSIYYRNDLNLQDFLEELHVCAAV</sequence>
<dbReference type="CDD" id="cd06225">
    <property type="entry name" value="HAMP"/>
    <property type="match status" value="1"/>
</dbReference>
<dbReference type="InterPro" id="IPR005467">
    <property type="entry name" value="His_kinase_dom"/>
</dbReference>
<dbReference type="InterPro" id="IPR036890">
    <property type="entry name" value="HATPase_C_sf"/>
</dbReference>
<dbReference type="FunFam" id="1.10.287.130:FF:000038">
    <property type="entry name" value="Sensory transduction histidine kinase"/>
    <property type="match status" value="1"/>
</dbReference>
<organism evidence="16 17">
    <name type="scientific">Adonisia turfae CCMR0081</name>
    <dbReference type="NCBI Taxonomy" id="2292702"/>
    <lineage>
        <taxon>Bacteria</taxon>
        <taxon>Bacillati</taxon>
        <taxon>Cyanobacteriota</taxon>
        <taxon>Adonisia</taxon>
        <taxon>Adonisia turfae</taxon>
    </lineage>
</organism>
<evidence type="ECO:0000256" key="4">
    <source>
        <dbReference type="ARBA" id="ARBA00012438"/>
    </source>
</evidence>
<keyword evidence="14" id="KW-1133">Transmembrane helix</keyword>
<dbReference type="InterPro" id="IPR011006">
    <property type="entry name" value="CheY-like_superfamily"/>
</dbReference>
<dbReference type="EC" id="2.7.13.3" evidence="4"/>
<dbReference type="PROSITE" id="PS50109">
    <property type="entry name" value="HIS_KIN"/>
    <property type="match status" value="1"/>
</dbReference>
<reference evidence="16 17" key="1">
    <citation type="journal article" date="2020" name="Microb. Ecol.">
        <title>Ecogenomics of the Marine Benthic Filamentous Cyanobacterium Adonisia.</title>
        <authorList>
            <person name="Walter J.M."/>
            <person name="Coutinho F.H."/>
            <person name="Leomil L."/>
            <person name="Hargreaves P.I."/>
            <person name="Campeao M.E."/>
            <person name="Vieira V.V."/>
            <person name="Silva B.S."/>
            <person name="Fistarol G.O."/>
            <person name="Salomon P.S."/>
            <person name="Sawabe T."/>
            <person name="Mino S."/>
            <person name="Hosokawa M."/>
            <person name="Miyashita H."/>
            <person name="Maruyama F."/>
            <person name="van Verk M.C."/>
            <person name="Dutilh B.E."/>
            <person name="Thompson C.C."/>
            <person name="Thompson F.L."/>
        </authorList>
    </citation>
    <scope>NUCLEOTIDE SEQUENCE [LARGE SCALE GENOMIC DNA]</scope>
    <source>
        <strain evidence="16 17">CCMR0081</strain>
    </source>
</reference>
<dbReference type="InterPro" id="IPR021796">
    <property type="entry name" value="Tll0287-like_dom"/>
</dbReference>
<evidence type="ECO:0000259" key="15">
    <source>
        <dbReference type="PROSITE" id="PS50109"/>
    </source>
</evidence>
<dbReference type="SUPFAM" id="SSF55874">
    <property type="entry name" value="ATPase domain of HSP90 chaperone/DNA topoisomerase II/histidine kinase"/>
    <property type="match status" value="1"/>
</dbReference>
<comment type="caution">
    <text evidence="16">The sequence shown here is derived from an EMBL/GenBank/DDBJ whole genome shotgun (WGS) entry which is preliminary data.</text>
</comment>
<keyword evidence="17" id="KW-1185">Reference proteome</keyword>
<keyword evidence="14" id="KW-0812">Transmembrane</keyword>
<dbReference type="PANTHER" id="PTHR43047">
    <property type="entry name" value="TWO-COMPONENT HISTIDINE PROTEIN KINASE"/>
    <property type="match status" value="1"/>
</dbReference>
<evidence type="ECO:0000256" key="5">
    <source>
        <dbReference type="ARBA" id="ARBA00022553"/>
    </source>
</evidence>
<evidence type="ECO:0000256" key="3">
    <source>
        <dbReference type="ARBA" id="ARBA00006402"/>
    </source>
</evidence>
<dbReference type="InterPro" id="IPR003594">
    <property type="entry name" value="HATPase_dom"/>
</dbReference>
<keyword evidence="8" id="KW-0418">Kinase</keyword>
<evidence type="ECO:0000256" key="13">
    <source>
        <dbReference type="ARBA" id="ARBA00074306"/>
    </source>
</evidence>
<evidence type="ECO:0000256" key="8">
    <source>
        <dbReference type="ARBA" id="ARBA00022777"/>
    </source>
</evidence>
<feature type="domain" description="Histidine kinase" evidence="15">
    <location>
        <begin position="329"/>
        <end position="551"/>
    </location>
</feature>
<keyword evidence="5" id="KW-0597">Phosphoprotein</keyword>